<proteinExistence type="predicted"/>
<keyword evidence="2" id="KW-1015">Disulfide bond</keyword>
<evidence type="ECO:0000256" key="1">
    <source>
        <dbReference type="ARBA" id="ARBA00022734"/>
    </source>
</evidence>
<accession>A0ABV0ZEW1</accession>
<dbReference type="PANTHER" id="PTHR22803">
    <property type="entry name" value="MANNOSE, PHOSPHOLIPASE, LECTIN RECEPTOR RELATED"/>
    <property type="match status" value="1"/>
</dbReference>
<dbReference type="PROSITE" id="PS50041">
    <property type="entry name" value="C_TYPE_LECTIN_2"/>
    <property type="match status" value="1"/>
</dbReference>
<dbReference type="Pfam" id="PF00059">
    <property type="entry name" value="Lectin_C"/>
    <property type="match status" value="1"/>
</dbReference>
<keyword evidence="3" id="KW-0175">Coiled coil</keyword>
<evidence type="ECO:0000313" key="6">
    <source>
        <dbReference type="Proteomes" id="UP001469553"/>
    </source>
</evidence>
<dbReference type="SMART" id="SM00034">
    <property type="entry name" value="CLECT"/>
    <property type="match status" value="1"/>
</dbReference>
<dbReference type="Gene3D" id="3.10.100.10">
    <property type="entry name" value="Mannose-Binding Protein A, subunit A"/>
    <property type="match status" value="1"/>
</dbReference>
<evidence type="ECO:0000313" key="5">
    <source>
        <dbReference type="EMBL" id="MEQ2304081.1"/>
    </source>
</evidence>
<dbReference type="InterPro" id="IPR033989">
    <property type="entry name" value="CD209-like_CTLD"/>
</dbReference>
<dbReference type="InterPro" id="IPR016187">
    <property type="entry name" value="CTDL_fold"/>
</dbReference>
<organism evidence="5 6">
    <name type="scientific">Ameca splendens</name>
    <dbReference type="NCBI Taxonomy" id="208324"/>
    <lineage>
        <taxon>Eukaryota</taxon>
        <taxon>Metazoa</taxon>
        <taxon>Chordata</taxon>
        <taxon>Craniata</taxon>
        <taxon>Vertebrata</taxon>
        <taxon>Euteleostomi</taxon>
        <taxon>Actinopterygii</taxon>
        <taxon>Neopterygii</taxon>
        <taxon>Teleostei</taxon>
        <taxon>Neoteleostei</taxon>
        <taxon>Acanthomorphata</taxon>
        <taxon>Ovalentaria</taxon>
        <taxon>Atherinomorphae</taxon>
        <taxon>Cyprinodontiformes</taxon>
        <taxon>Goodeidae</taxon>
        <taxon>Ameca</taxon>
    </lineage>
</organism>
<keyword evidence="1" id="KW-0430">Lectin</keyword>
<dbReference type="InterPro" id="IPR050111">
    <property type="entry name" value="C-type_lectin/snaclec_domain"/>
</dbReference>
<comment type="caution">
    <text evidence="5">The sequence shown here is derived from an EMBL/GenBank/DDBJ whole genome shotgun (WGS) entry which is preliminary data.</text>
</comment>
<feature type="coiled-coil region" evidence="3">
    <location>
        <begin position="39"/>
        <end position="87"/>
    </location>
</feature>
<protein>
    <recommendedName>
        <fullName evidence="4">C-type lectin domain-containing protein</fullName>
    </recommendedName>
</protein>
<dbReference type="InterPro" id="IPR001304">
    <property type="entry name" value="C-type_lectin-like"/>
</dbReference>
<dbReference type="Proteomes" id="UP001469553">
    <property type="component" value="Unassembled WGS sequence"/>
</dbReference>
<evidence type="ECO:0000256" key="3">
    <source>
        <dbReference type="SAM" id="Coils"/>
    </source>
</evidence>
<gene>
    <name evidence="5" type="ORF">AMECASPLE_023397</name>
</gene>
<dbReference type="SUPFAM" id="SSF56436">
    <property type="entry name" value="C-type lectin-like"/>
    <property type="match status" value="1"/>
</dbReference>
<name>A0ABV0ZEW1_9TELE</name>
<dbReference type="Gene3D" id="1.20.5.1000">
    <property type="entry name" value="arf6 gtpase in complex with a specific effector, jip4"/>
    <property type="match status" value="1"/>
</dbReference>
<evidence type="ECO:0000259" key="4">
    <source>
        <dbReference type="PROSITE" id="PS50041"/>
    </source>
</evidence>
<dbReference type="InterPro" id="IPR016186">
    <property type="entry name" value="C-type_lectin-like/link_sf"/>
</dbReference>
<keyword evidence="6" id="KW-1185">Reference proteome</keyword>
<dbReference type="EMBL" id="JAHRIP010058578">
    <property type="protein sequence ID" value="MEQ2304081.1"/>
    <property type="molecule type" value="Genomic_DNA"/>
</dbReference>
<sequence>MSEKDKLTSSHKNLTTELITLQDMYNILRKAENDLQSSYASVLREKSELESTVKNLTGERDLLKAKADNLTAEQEQLMGTIDKLNASIQEKNCSAGWKKFQYSCYLPSTVKKTWTLSREDCKNKGADLAIVNSKEEMNFLNSLYSSDKEVWIGLTDEGVEGQWKWVDGTLLTLTFWGKGQPNSHQGRDQDCVEFWHRATGDGDWNDENCSIEQNWICEK</sequence>
<dbReference type="PROSITE" id="PS00615">
    <property type="entry name" value="C_TYPE_LECTIN_1"/>
    <property type="match status" value="1"/>
</dbReference>
<dbReference type="CDD" id="cd03590">
    <property type="entry name" value="CLECT_DC-SIGN_like"/>
    <property type="match status" value="1"/>
</dbReference>
<evidence type="ECO:0000256" key="2">
    <source>
        <dbReference type="ARBA" id="ARBA00023157"/>
    </source>
</evidence>
<dbReference type="InterPro" id="IPR018378">
    <property type="entry name" value="C-type_lectin_CS"/>
</dbReference>
<feature type="domain" description="C-type lectin" evidence="4">
    <location>
        <begin position="100"/>
        <end position="218"/>
    </location>
</feature>
<reference evidence="5 6" key="1">
    <citation type="submission" date="2021-06" db="EMBL/GenBank/DDBJ databases">
        <authorList>
            <person name="Palmer J.M."/>
        </authorList>
    </citation>
    <scope>NUCLEOTIDE SEQUENCE [LARGE SCALE GENOMIC DNA]</scope>
    <source>
        <strain evidence="5 6">AS_MEX2019</strain>
        <tissue evidence="5">Muscle</tissue>
    </source>
</reference>